<dbReference type="AlphaFoldDB" id="A0AAW9S0W8"/>
<comment type="caution">
    <text evidence="3">The sequence shown here is derived from an EMBL/GenBank/DDBJ whole genome shotgun (WGS) entry which is preliminary data.</text>
</comment>
<evidence type="ECO:0000256" key="1">
    <source>
        <dbReference type="SAM" id="MobiDB-lite"/>
    </source>
</evidence>
<sequence length="334" mass="36220">MKRTWTIIGVRDVARSFAWYQSLLGLPATDPAHDDFGQVIDTDGTVLLCLHQWGAHGHPTLASPTHAEPGNGLLLFFRVDDFDHALSRASTAADRLEEEPHVNSNTGTMEFSLRDPDGYFVTALFRSRGGHRHRPAGHRITSGAQAAIWPIPCDPPRPSCPALCRASTDGGRRGEDVDGRDRTGHDDRGRSRGWRGLSISVGLPVPYRFPPTILFTLSRTRVCSCHLSHAGACPDPTRTTREGAAPPAGRACRHAGSGRLPDRPSVLRRAAQAGLEAGFRPAVQGSSAGTVAQEAEPPGSAPRRLLRARAVRPRRSAIRTGLNRRGGRSDERHH</sequence>
<accession>A0AAW9S0W8</accession>
<organism evidence="3 4">
    <name type="scientific">Microbaculum marinum</name>
    <dbReference type="NCBI Taxonomy" id="1764581"/>
    <lineage>
        <taxon>Bacteria</taxon>
        <taxon>Pseudomonadati</taxon>
        <taxon>Pseudomonadota</taxon>
        <taxon>Alphaproteobacteria</taxon>
        <taxon>Hyphomicrobiales</taxon>
        <taxon>Tepidamorphaceae</taxon>
        <taxon>Microbaculum</taxon>
    </lineage>
</organism>
<evidence type="ECO:0000313" key="3">
    <source>
        <dbReference type="EMBL" id="MEJ8573491.1"/>
    </source>
</evidence>
<proteinExistence type="predicted"/>
<dbReference type="Pfam" id="PF00903">
    <property type="entry name" value="Glyoxalase"/>
    <property type="match status" value="1"/>
</dbReference>
<feature type="domain" description="VOC" evidence="2">
    <location>
        <begin position="2"/>
        <end position="126"/>
    </location>
</feature>
<dbReference type="EMBL" id="JAZHOF010000007">
    <property type="protein sequence ID" value="MEJ8573491.1"/>
    <property type="molecule type" value="Genomic_DNA"/>
</dbReference>
<evidence type="ECO:0000259" key="2">
    <source>
        <dbReference type="PROSITE" id="PS51819"/>
    </source>
</evidence>
<feature type="region of interest" description="Disordered" evidence="1">
    <location>
        <begin position="166"/>
        <end position="193"/>
    </location>
</feature>
<reference evidence="3 4" key="1">
    <citation type="submission" date="2024-02" db="EMBL/GenBank/DDBJ databases">
        <title>Genome analysis and characterization of Microbaculum marinisediminis sp. nov., isolated from marine sediment.</title>
        <authorList>
            <person name="Du Z.-J."/>
            <person name="Ye Y.-Q."/>
            <person name="Zhang Z.-R."/>
            <person name="Yuan S.-M."/>
            <person name="Zhang X.-Y."/>
        </authorList>
    </citation>
    <scope>NUCLEOTIDE SEQUENCE [LARGE SCALE GENOMIC DNA]</scope>
    <source>
        <strain evidence="3 4">SDUM1044001</strain>
    </source>
</reference>
<dbReference type="RefSeq" id="WP_340331180.1">
    <property type="nucleotide sequence ID" value="NZ_JAZHOF010000007.1"/>
</dbReference>
<dbReference type="InterPro" id="IPR037523">
    <property type="entry name" value="VOC_core"/>
</dbReference>
<protein>
    <submittedName>
        <fullName evidence="3">VOC family protein</fullName>
    </submittedName>
</protein>
<feature type="region of interest" description="Disordered" evidence="1">
    <location>
        <begin position="233"/>
        <end position="263"/>
    </location>
</feature>
<dbReference type="InterPro" id="IPR029068">
    <property type="entry name" value="Glyas_Bleomycin-R_OHBP_Dase"/>
</dbReference>
<feature type="compositionally biased region" description="Basic residues" evidence="1">
    <location>
        <begin position="304"/>
        <end position="317"/>
    </location>
</feature>
<feature type="region of interest" description="Disordered" evidence="1">
    <location>
        <begin position="280"/>
        <end position="334"/>
    </location>
</feature>
<dbReference type="InterPro" id="IPR004360">
    <property type="entry name" value="Glyas_Fos-R_dOase_dom"/>
</dbReference>
<name>A0AAW9S0W8_9HYPH</name>
<dbReference type="Proteomes" id="UP001378188">
    <property type="component" value="Unassembled WGS sequence"/>
</dbReference>
<dbReference type="PROSITE" id="PS51819">
    <property type="entry name" value="VOC"/>
    <property type="match status" value="1"/>
</dbReference>
<evidence type="ECO:0000313" key="4">
    <source>
        <dbReference type="Proteomes" id="UP001378188"/>
    </source>
</evidence>
<dbReference type="SUPFAM" id="SSF54593">
    <property type="entry name" value="Glyoxalase/Bleomycin resistance protein/Dihydroxybiphenyl dioxygenase"/>
    <property type="match status" value="1"/>
</dbReference>
<keyword evidence="4" id="KW-1185">Reference proteome</keyword>
<dbReference type="Gene3D" id="3.10.180.10">
    <property type="entry name" value="2,3-Dihydroxybiphenyl 1,2-Dioxygenase, domain 1"/>
    <property type="match status" value="1"/>
</dbReference>
<feature type="compositionally biased region" description="Basic and acidic residues" evidence="1">
    <location>
        <begin position="170"/>
        <end position="190"/>
    </location>
</feature>
<gene>
    <name evidence="3" type="ORF">V3328_18525</name>
</gene>